<comment type="similarity">
    <text evidence="2">Belongs to the binding-protein-dependent transport system permease family. HisMQ subfamily.</text>
</comment>
<keyword evidence="11" id="KW-1185">Reference proteome</keyword>
<gene>
    <name evidence="10" type="ORF">ACFO0J_13570</name>
</gene>
<dbReference type="PANTHER" id="PTHR30614">
    <property type="entry name" value="MEMBRANE COMPONENT OF AMINO ACID ABC TRANSPORTER"/>
    <property type="match status" value="1"/>
</dbReference>
<sequence length="215" mass="23368">MREFTINEIWMILAGAQATLVLSVIAFTGGGIFGLLVALARTAPMRWLRVPAAGFIDFFQGTPMLLQLFLVFYGLPVFGFHVNVWVAAAVGLTLHAAAFLGEIWRGGVQAVPRGQSEAASALGLSYVHRMRYVVLPQALRMSFAPTIGFLVQLIKGTSLAAIIGFVELSRSAQLVSSATYKPLWAYGFAALGYFLICFPLSRYAARLERRYAAAA</sequence>
<dbReference type="InterPro" id="IPR000515">
    <property type="entry name" value="MetI-like"/>
</dbReference>
<feature type="domain" description="ABC transmembrane type-1" evidence="9">
    <location>
        <begin position="16"/>
        <end position="204"/>
    </location>
</feature>
<evidence type="ECO:0000256" key="1">
    <source>
        <dbReference type="ARBA" id="ARBA00004429"/>
    </source>
</evidence>
<dbReference type="Proteomes" id="UP001595756">
    <property type="component" value="Unassembled WGS sequence"/>
</dbReference>
<evidence type="ECO:0000256" key="7">
    <source>
        <dbReference type="ARBA" id="ARBA00023136"/>
    </source>
</evidence>
<dbReference type="Gene3D" id="1.10.3720.10">
    <property type="entry name" value="MetI-like"/>
    <property type="match status" value="1"/>
</dbReference>
<dbReference type="InterPro" id="IPR043429">
    <property type="entry name" value="ArtM/GltK/GlnP/TcyL/YhdX-like"/>
</dbReference>
<keyword evidence="3 8" id="KW-0813">Transport</keyword>
<evidence type="ECO:0000256" key="2">
    <source>
        <dbReference type="ARBA" id="ARBA00010072"/>
    </source>
</evidence>
<dbReference type="PANTHER" id="PTHR30614:SF34">
    <property type="entry name" value="BLR6398 PROTEIN"/>
    <property type="match status" value="1"/>
</dbReference>
<dbReference type="EMBL" id="JBHSDY010000009">
    <property type="protein sequence ID" value="MFC4299071.1"/>
    <property type="molecule type" value="Genomic_DNA"/>
</dbReference>
<dbReference type="RefSeq" id="WP_376813641.1">
    <property type="nucleotide sequence ID" value="NZ_JBHSDY010000009.1"/>
</dbReference>
<keyword evidence="7 8" id="KW-0472">Membrane</keyword>
<dbReference type="PROSITE" id="PS50928">
    <property type="entry name" value="ABC_TM1"/>
    <property type="match status" value="1"/>
</dbReference>
<evidence type="ECO:0000259" key="9">
    <source>
        <dbReference type="PROSITE" id="PS50928"/>
    </source>
</evidence>
<evidence type="ECO:0000256" key="4">
    <source>
        <dbReference type="ARBA" id="ARBA00022475"/>
    </source>
</evidence>
<feature type="transmembrane region" description="Helical" evidence="8">
    <location>
        <begin position="138"/>
        <end position="163"/>
    </location>
</feature>
<accession>A0ABV8S3K3</accession>
<evidence type="ECO:0000313" key="10">
    <source>
        <dbReference type="EMBL" id="MFC4299071.1"/>
    </source>
</evidence>
<evidence type="ECO:0000256" key="5">
    <source>
        <dbReference type="ARBA" id="ARBA00022692"/>
    </source>
</evidence>
<evidence type="ECO:0000256" key="3">
    <source>
        <dbReference type="ARBA" id="ARBA00022448"/>
    </source>
</evidence>
<dbReference type="InterPro" id="IPR010065">
    <property type="entry name" value="AA_ABC_transptr_permease_3TM"/>
</dbReference>
<comment type="caution">
    <text evidence="10">The sequence shown here is derived from an EMBL/GenBank/DDBJ whole genome shotgun (WGS) entry which is preliminary data.</text>
</comment>
<dbReference type="Pfam" id="PF00528">
    <property type="entry name" value="BPD_transp_1"/>
    <property type="match status" value="1"/>
</dbReference>
<reference evidence="11" key="1">
    <citation type="journal article" date="2019" name="Int. J. Syst. Evol. Microbiol.">
        <title>The Global Catalogue of Microorganisms (GCM) 10K type strain sequencing project: providing services to taxonomists for standard genome sequencing and annotation.</title>
        <authorList>
            <consortium name="The Broad Institute Genomics Platform"/>
            <consortium name="The Broad Institute Genome Sequencing Center for Infectious Disease"/>
            <person name="Wu L."/>
            <person name="Ma J."/>
        </authorList>
    </citation>
    <scope>NUCLEOTIDE SEQUENCE [LARGE SCALE GENOMIC DNA]</scope>
    <source>
        <strain evidence="11">CGMCC 1.19029</strain>
    </source>
</reference>
<dbReference type="InterPro" id="IPR035906">
    <property type="entry name" value="MetI-like_sf"/>
</dbReference>
<feature type="transmembrane region" description="Helical" evidence="8">
    <location>
        <begin position="20"/>
        <end position="40"/>
    </location>
</feature>
<protein>
    <submittedName>
        <fullName evidence="10">Amino acid ABC transporter permease</fullName>
    </submittedName>
</protein>
<dbReference type="NCBIfam" id="TIGR01726">
    <property type="entry name" value="HEQRo_perm_3TM"/>
    <property type="match status" value="1"/>
</dbReference>
<organism evidence="10 11">
    <name type="scientific">Castellaniella hirudinis</name>
    <dbReference type="NCBI Taxonomy" id="1144617"/>
    <lineage>
        <taxon>Bacteria</taxon>
        <taxon>Pseudomonadati</taxon>
        <taxon>Pseudomonadota</taxon>
        <taxon>Betaproteobacteria</taxon>
        <taxon>Burkholderiales</taxon>
        <taxon>Alcaligenaceae</taxon>
        <taxon>Castellaniella</taxon>
    </lineage>
</organism>
<evidence type="ECO:0000313" key="11">
    <source>
        <dbReference type="Proteomes" id="UP001595756"/>
    </source>
</evidence>
<name>A0ABV8S3K3_9BURK</name>
<keyword evidence="4" id="KW-1003">Cell membrane</keyword>
<keyword evidence="6 8" id="KW-1133">Transmembrane helix</keyword>
<comment type="subcellular location">
    <subcellularLocation>
        <location evidence="1">Cell inner membrane</location>
        <topology evidence="1">Multi-pass membrane protein</topology>
    </subcellularLocation>
    <subcellularLocation>
        <location evidence="8">Cell membrane</location>
        <topology evidence="8">Multi-pass membrane protein</topology>
    </subcellularLocation>
</comment>
<evidence type="ECO:0000256" key="6">
    <source>
        <dbReference type="ARBA" id="ARBA00022989"/>
    </source>
</evidence>
<dbReference type="SUPFAM" id="SSF161098">
    <property type="entry name" value="MetI-like"/>
    <property type="match status" value="1"/>
</dbReference>
<feature type="transmembrane region" description="Helical" evidence="8">
    <location>
        <begin position="183"/>
        <end position="201"/>
    </location>
</feature>
<dbReference type="CDD" id="cd06261">
    <property type="entry name" value="TM_PBP2"/>
    <property type="match status" value="1"/>
</dbReference>
<keyword evidence="5 8" id="KW-0812">Transmembrane</keyword>
<evidence type="ECO:0000256" key="8">
    <source>
        <dbReference type="RuleBase" id="RU363032"/>
    </source>
</evidence>
<proteinExistence type="inferred from homology"/>